<evidence type="ECO:0000313" key="2">
    <source>
        <dbReference type="EMBL" id="AIW03725.1"/>
    </source>
</evidence>
<reference evidence="2 3" key="1">
    <citation type="journal article" date="2015" name="Genome Announc.">
        <title>Complete Genome of Bacillus megaterium Podophage Pookie.</title>
        <authorList>
            <person name="Ladzekpo T.N."/>
            <person name="DeCrescenzo A.J."/>
            <person name="Hernandez A.C."/>
            <person name="Kuty Everett G.F."/>
        </authorList>
    </citation>
    <scope>NUCLEOTIDE SEQUENCE [LARGE SCALE GENOMIC DNA]</scope>
</reference>
<evidence type="ECO:0000313" key="3">
    <source>
        <dbReference type="Proteomes" id="UP000030209"/>
    </source>
</evidence>
<dbReference type="Proteomes" id="UP000030209">
    <property type="component" value="Segment"/>
</dbReference>
<keyword evidence="3" id="KW-1185">Reference proteome</keyword>
<dbReference type="Gene3D" id="3.40.50.300">
    <property type="entry name" value="P-loop containing nucleotide triphosphate hydrolases"/>
    <property type="match status" value="1"/>
</dbReference>
<dbReference type="Pfam" id="PF01695">
    <property type="entry name" value="IstB_IS21"/>
    <property type="match status" value="1"/>
</dbReference>
<feature type="domain" description="IstB-like ATP-binding" evidence="1">
    <location>
        <begin position="61"/>
        <end position="217"/>
    </location>
</feature>
<accession>A0A0A0RNN8</accession>
<dbReference type="InterPro" id="IPR002611">
    <property type="entry name" value="IstB_ATP-bd"/>
</dbReference>
<dbReference type="GeneID" id="24608796"/>
<organism evidence="2 3">
    <name type="scientific">Bacillus phage Pookie</name>
    <dbReference type="NCBI Taxonomy" id="1540093"/>
    <lineage>
        <taxon>Viruses</taxon>
        <taxon>Duplodnaviria</taxon>
        <taxon>Heunggongvirae</taxon>
        <taxon>Uroviricota</taxon>
        <taxon>Caudoviricetes</taxon>
        <taxon>Pagevirus</taxon>
        <taxon>Pagevirus pookie</taxon>
    </lineage>
</organism>
<dbReference type="GO" id="GO:0006260">
    <property type="term" value="P:DNA replication"/>
    <property type="evidence" value="ECO:0007669"/>
    <property type="project" value="TreeGrafter"/>
</dbReference>
<dbReference type="OrthoDB" id="4553at10239"/>
<dbReference type="SUPFAM" id="SSF52540">
    <property type="entry name" value="P-loop containing nucleoside triphosphate hydrolases"/>
    <property type="match status" value="1"/>
</dbReference>
<protein>
    <submittedName>
        <fullName evidence="2">DNA replication protein DnaC</fullName>
    </submittedName>
</protein>
<dbReference type="PANTHER" id="PTHR30050">
    <property type="entry name" value="CHROMOSOMAL REPLICATION INITIATOR PROTEIN DNAA"/>
    <property type="match status" value="1"/>
</dbReference>
<sequence length="230" mass="26206">MVQPKCECEAKAMKEEEIARAKYQEHRKIRELFSLSDLGEKFLESSFDKFLGNKGTENALKFSQRYVKEFDSDLWKGAALLLWGVPGNGKSLLAASVANALESKGKSVVFISMPNLLQKIRSTFNQENNKETEHDIMKALHTCDLLVLDDIGAEKVTDWVEDVIYRIVDGRYVRKKPIFVTSNLSPDDLYGKIGTRSMDRLTEMCQPIHNQGTSYRKIIAQQRLAKILEN</sequence>
<dbReference type="InterPro" id="IPR027417">
    <property type="entry name" value="P-loop_NTPase"/>
</dbReference>
<evidence type="ECO:0000259" key="1">
    <source>
        <dbReference type="Pfam" id="PF01695"/>
    </source>
</evidence>
<proteinExistence type="predicted"/>
<dbReference type="EMBL" id="KM236248">
    <property type="protein sequence ID" value="AIW03725.1"/>
    <property type="molecule type" value="Genomic_DNA"/>
</dbReference>
<dbReference type="PANTHER" id="PTHR30050:SF4">
    <property type="entry name" value="ATP-BINDING PROTEIN RV3427C IN INSERTION SEQUENCE-RELATED"/>
    <property type="match status" value="1"/>
</dbReference>
<gene>
    <name evidence="2" type="ORF">CPT_Pookie40</name>
</gene>
<name>A0A0A0RNN8_9CAUD</name>
<dbReference type="RefSeq" id="YP_009152839.1">
    <property type="nucleotide sequence ID" value="NC_027394.1"/>
</dbReference>
<dbReference type="NCBIfam" id="NF005992">
    <property type="entry name" value="PRK08116.1"/>
    <property type="match status" value="1"/>
</dbReference>
<dbReference type="CDD" id="cd00009">
    <property type="entry name" value="AAA"/>
    <property type="match status" value="1"/>
</dbReference>
<dbReference type="KEGG" id="vg:24608796"/>
<dbReference type="GO" id="GO:0005524">
    <property type="term" value="F:ATP binding"/>
    <property type="evidence" value="ECO:0007669"/>
    <property type="project" value="InterPro"/>
</dbReference>